<evidence type="ECO:0008006" key="4">
    <source>
        <dbReference type="Google" id="ProtNLM"/>
    </source>
</evidence>
<dbReference type="InterPro" id="IPR011042">
    <property type="entry name" value="6-blade_b-propeller_TolB-like"/>
</dbReference>
<evidence type="ECO:0000313" key="3">
    <source>
        <dbReference type="Proteomes" id="UP000092460"/>
    </source>
</evidence>
<evidence type="ECO:0000313" key="2">
    <source>
        <dbReference type="EnsemblMetazoa" id="GPPI010935-PA"/>
    </source>
</evidence>
<dbReference type="EMBL" id="JXJN01004648">
    <property type="status" value="NOT_ANNOTATED_CDS"/>
    <property type="molecule type" value="Genomic_DNA"/>
</dbReference>
<organism evidence="2 3">
    <name type="scientific">Glossina palpalis gambiensis</name>
    <dbReference type="NCBI Taxonomy" id="67801"/>
    <lineage>
        <taxon>Eukaryota</taxon>
        <taxon>Metazoa</taxon>
        <taxon>Ecdysozoa</taxon>
        <taxon>Arthropoda</taxon>
        <taxon>Hexapoda</taxon>
        <taxon>Insecta</taxon>
        <taxon>Pterygota</taxon>
        <taxon>Neoptera</taxon>
        <taxon>Endopterygota</taxon>
        <taxon>Diptera</taxon>
        <taxon>Brachycera</taxon>
        <taxon>Muscomorpha</taxon>
        <taxon>Hippoboscoidea</taxon>
        <taxon>Glossinidae</taxon>
        <taxon>Glossina</taxon>
    </lineage>
</organism>
<evidence type="ECO:0000256" key="1">
    <source>
        <dbReference type="SAM" id="Phobius"/>
    </source>
</evidence>
<sequence length="394" mass="46027">MPLDSLRRCTPIRILLYSRILLLASILTLTCIQYFLLRSSKTQKVKKHYNRLLSEFDAIHYGSGWVNIAILECFLIILLTALIVFITSSASWLLTRIGLNEPYRVLHISTNNNNHVYLSIETKSKIFPTLIETEWPTACIRFPIPKVFPHRSFHNTNHQRNCRLIQQARWSQMDNFQRLWVLDFDWSAKQNNCLPKLLAFDFIRHGMEVLRIDCQKFMKITPEQLLDIKLGPAMGKRGMEQFIYFILANDSHLMAYDIFEQKWFRYPLLSKKYEDIAVSLPVKPRNVAFNHQKEILIADEDGKLYISNSSEIVNAGLQLKLLGSLLGSAESLLVDRNDMFYTISAFGAVIRCPRKHNITAEDNEIIHLTTRNIKQLFFRTRGSLFFLIDHWQED</sequence>
<keyword evidence="1" id="KW-1133">Transmembrane helix</keyword>
<proteinExistence type="predicted"/>
<name>A0A1B0AWC6_9MUSC</name>
<dbReference type="EnsemblMetazoa" id="GPPI010935-RA">
    <property type="protein sequence ID" value="GPPI010935-PA"/>
    <property type="gene ID" value="GPPI010935"/>
</dbReference>
<feature type="transmembrane region" description="Helical" evidence="1">
    <location>
        <begin position="58"/>
        <end position="86"/>
    </location>
</feature>
<accession>A0A1B0AWC6</accession>
<keyword evidence="3" id="KW-1185">Reference proteome</keyword>
<keyword evidence="1" id="KW-0472">Membrane</keyword>
<keyword evidence="1" id="KW-0812">Transmembrane</keyword>
<protein>
    <recommendedName>
        <fullName evidence="4">Bee-milk protein</fullName>
    </recommendedName>
</protein>
<dbReference type="Proteomes" id="UP000092460">
    <property type="component" value="Unassembled WGS sequence"/>
</dbReference>
<feature type="transmembrane region" description="Helical" evidence="1">
    <location>
        <begin position="20"/>
        <end position="37"/>
    </location>
</feature>
<reference evidence="3" key="1">
    <citation type="submission" date="2015-01" db="EMBL/GenBank/DDBJ databases">
        <authorList>
            <person name="Aksoy S."/>
            <person name="Warren W."/>
            <person name="Wilson R.K."/>
        </authorList>
    </citation>
    <scope>NUCLEOTIDE SEQUENCE [LARGE SCALE GENOMIC DNA]</scope>
    <source>
        <strain evidence="3">IAEA</strain>
    </source>
</reference>
<dbReference type="VEuPathDB" id="VectorBase:GPPI010935"/>
<dbReference type="Gene3D" id="2.120.10.30">
    <property type="entry name" value="TolB, C-terminal domain"/>
    <property type="match status" value="1"/>
</dbReference>
<reference evidence="2" key="2">
    <citation type="submission" date="2020-05" db="UniProtKB">
        <authorList>
            <consortium name="EnsemblMetazoa"/>
        </authorList>
    </citation>
    <scope>IDENTIFICATION</scope>
    <source>
        <strain evidence="2">IAEA</strain>
    </source>
</reference>
<dbReference type="AlphaFoldDB" id="A0A1B0AWC6"/>